<dbReference type="RefSeq" id="XP_024685409.1">
    <property type="nucleotide sequence ID" value="XM_024826585.1"/>
</dbReference>
<comment type="caution">
    <text evidence="13">The sequence shown here is derived from an EMBL/GenBank/DDBJ whole genome shotgun (WGS) entry which is preliminary data.</text>
</comment>
<feature type="compositionally biased region" description="Low complexity" evidence="10">
    <location>
        <begin position="483"/>
        <end position="492"/>
    </location>
</feature>
<evidence type="ECO:0000256" key="1">
    <source>
        <dbReference type="ARBA" id="ARBA00004141"/>
    </source>
</evidence>
<evidence type="ECO:0000256" key="3">
    <source>
        <dbReference type="ARBA" id="ARBA00022692"/>
    </source>
</evidence>
<keyword evidence="7 11" id="KW-0472">Membrane</keyword>
<dbReference type="Proteomes" id="UP000234474">
    <property type="component" value="Unassembled WGS sequence"/>
</dbReference>
<dbReference type="VEuPathDB" id="FungiDB:P174DRAFT_438635"/>
<evidence type="ECO:0000256" key="8">
    <source>
        <dbReference type="ARBA" id="ARBA00023201"/>
    </source>
</evidence>
<evidence type="ECO:0000256" key="9">
    <source>
        <dbReference type="RuleBase" id="RU003722"/>
    </source>
</evidence>
<dbReference type="EMBL" id="MSZS01000002">
    <property type="protein sequence ID" value="PKX96814.1"/>
    <property type="molecule type" value="Genomic_DNA"/>
</dbReference>
<feature type="transmembrane region" description="Helical" evidence="11">
    <location>
        <begin position="325"/>
        <end position="344"/>
    </location>
</feature>
<organism evidence="13 14">
    <name type="scientific">Aspergillus novofumigatus (strain IBT 16806)</name>
    <dbReference type="NCBI Taxonomy" id="1392255"/>
    <lineage>
        <taxon>Eukaryota</taxon>
        <taxon>Fungi</taxon>
        <taxon>Dikarya</taxon>
        <taxon>Ascomycota</taxon>
        <taxon>Pezizomycotina</taxon>
        <taxon>Eurotiomycetes</taxon>
        <taxon>Eurotiomycetidae</taxon>
        <taxon>Eurotiales</taxon>
        <taxon>Aspergillaceae</taxon>
        <taxon>Aspergillus</taxon>
        <taxon>Aspergillus subgen. Fumigati</taxon>
    </lineage>
</organism>
<keyword evidence="5" id="KW-0915">Sodium</keyword>
<dbReference type="GO" id="GO:0015386">
    <property type="term" value="F:potassium:proton antiporter activity"/>
    <property type="evidence" value="ECO:0007669"/>
    <property type="project" value="TreeGrafter"/>
</dbReference>
<evidence type="ECO:0000256" key="10">
    <source>
        <dbReference type="SAM" id="MobiDB-lite"/>
    </source>
</evidence>
<keyword evidence="8 9" id="KW-0739">Sodium transport</keyword>
<feature type="transmembrane region" description="Helical" evidence="11">
    <location>
        <begin position="234"/>
        <end position="260"/>
    </location>
</feature>
<dbReference type="OMA" id="GTHDNDA"/>
<dbReference type="NCBIfam" id="TIGR00840">
    <property type="entry name" value="b_cpa1"/>
    <property type="match status" value="1"/>
</dbReference>
<keyword evidence="14" id="KW-1185">Reference proteome</keyword>
<evidence type="ECO:0000256" key="5">
    <source>
        <dbReference type="ARBA" id="ARBA00023053"/>
    </source>
</evidence>
<gene>
    <name evidence="13" type="ORF">P174DRAFT_438635</name>
</gene>
<feature type="transmembrane region" description="Helical" evidence="11">
    <location>
        <begin position="70"/>
        <end position="87"/>
    </location>
</feature>
<evidence type="ECO:0000256" key="11">
    <source>
        <dbReference type="SAM" id="Phobius"/>
    </source>
</evidence>
<keyword evidence="3 9" id="KW-0812">Transmembrane</keyword>
<dbReference type="GO" id="GO:0015385">
    <property type="term" value="F:sodium:proton antiporter activity"/>
    <property type="evidence" value="ECO:0007669"/>
    <property type="project" value="InterPro"/>
</dbReference>
<feature type="transmembrane region" description="Helical" evidence="11">
    <location>
        <begin position="396"/>
        <end position="417"/>
    </location>
</feature>
<keyword evidence="4 11" id="KW-1133">Transmembrane helix</keyword>
<feature type="transmembrane region" description="Helical" evidence="11">
    <location>
        <begin position="36"/>
        <end position="58"/>
    </location>
</feature>
<feature type="compositionally biased region" description="Acidic residues" evidence="10">
    <location>
        <begin position="558"/>
        <end position="576"/>
    </location>
</feature>
<comment type="similarity">
    <text evidence="9">Belongs to the monovalent cation:proton antiporter 1 (CPA1) transporter (TC 2.A.36) family.</text>
</comment>
<dbReference type="InterPro" id="IPR004709">
    <property type="entry name" value="NaH_exchanger"/>
</dbReference>
<feature type="domain" description="Cation/H+ exchanger transmembrane" evidence="12">
    <location>
        <begin position="51"/>
        <end position="382"/>
    </location>
</feature>
<proteinExistence type="inferred from homology"/>
<accession>A0A2I1CGS6</accession>
<dbReference type="PANTHER" id="PTHR10110">
    <property type="entry name" value="SODIUM/HYDROGEN EXCHANGER"/>
    <property type="match status" value="1"/>
</dbReference>
<protein>
    <recommendedName>
        <fullName evidence="9">Sodium/hydrogen exchanger</fullName>
    </recommendedName>
</protein>
<keyword evidence="2 9" id="KW-0813">Transport</keyword>
<reference evidence="14" key="1">
    <citation type="journal article" date="2018" name="Proc. Natl. Acad. Sci. U.S.A.">
        <title>Linking secondary metabolites to gene clusters through genome sequencing of six diverse Aspergillus species.</title>
        <authorList>
            <person name="Kaerboelling I."/>
            <person name="Vesth T.C."/>
            <person name="Frisvad J.C."/>
            <person name="Nybo J.L."/>
            <person name="Theobald S."/>
            <person name="Kuo A."/>
            <person name="Bowyer P."/>
            <person name="Matsuda Y."/>
            <person name="Mondo S."/>
            <person name="Lyhne E.K."/>
            <person name="Kogle M.E."/>
            <person name="Clum A."/>
            <person name="Lipzen A."/>
            <person name="Salamov A."/>
            <person name="Ngan C.Y."/>
            <person name="Daum C."/>
            <person name="Chiniquy J."/>
            <person name="Barry K."/>
            <person name="LaButti K."/>
            <person name="Haridas S."/>
            <person name="Simmons B.A."/>
            <person name="Magnuson J.K."/>
            <person name="Mortensen U.H."/>
            <person name="Larsen T.O."/>
            <person name="Grigoriev I.V."/>
            <person name="Baker S.E."/>
            <person name="Andersen M.R."/>
        </authorList>
    </citation>
    <scope>NUCLEOTIDE SEQUENCE [LARGE SCALE GENOMIC DNA]</scope>
    <source>
        <strain evidence="14">IBT 16806</strain>
    </source>
</reference>
<dbReference type="AlphaFoldDB" id="A0A2I1CGS6"/>
<dbReference type="OrthoDB" id="196264at2759"/>
<feature type="compositionally biased region" description="Polar residues" evidence="10">
    <location>
        <begin position="590"/>
        <end position="608"/>
    </location>
</feature>
<dbReference type="InterPro" id="IPR018422">
    <property type="entry name" value="Cation/H_exchanger_CPA1"/>
</dbReference>
<keyword evidence="9" id="KW-0050">Antiport</keyword>
<dbReference type="GO" id="GO:0000329">
    <property type="term" value="C:fungal-type vacuole membrane"/>
    <property type="evidence" value="ECO:0007669"/>
    <property type="project" value="TreeGrafter"/>
</dbReference>
<name>A0A2I1CGS6_ASPN1</name>
<dbReference type="PANTHER" id="PTHR10110:SF187">
    <property type="entry name" value="SODIUM_HYDROGEN EXCHANGER"/>
    <property type="match status" value="1"/>
</dbReference>
<dbReference type="PRINTS" id="PR01084">
    <property type="entry name" value="NAHEXCHNGR"/>
</dbReference>
<keyword evidence="6 9" id="KW-0406">Ion transport</keyword>
<evidence type="ECO:0000313" key="13">
    <source>
        <dbReference type="EMBL" id="PKX96814.1"/>
    </source>
</evidence>
<evidence type="ECO:0000313" key="14">
    <source>
        <dbReference type="Proteomes" id="UP000234474"/>
    </source>
</evidence>
<sequence length="664" mass="72910">MASQVMGDVLHQLIRRAADSDEPDDDAPEAGKKEFFSSWALFILIMLLMFALFTSYILQQKKIQAVHETVLSIFAGMFVGLIIRLSPESPIQDSVTFDYQFFFNLLLPPIILASGYELHQANFFRNIGTILTFAFAGTFISAIVLGLVLFIWTRIPLDGLNISFVEAISVGATLSATDPVTILAIFNIYKVEPKLYTVIFGESILNDAIAIVLFETAQKYAESDAGSLTILNLFEAIGLFLLVFFGSMLVGMIVGIMTALGLKYTHVRRMPKIESCLIVLIAYASYFFSNGVHLSGIVSLLFCGITMKHYAYYNMSRRTQLTTKYLFQVMAQLSENFIFIYLGLDLFVETNLQFKPLFILVAVFGICLARYLAVFPLSKAINWFIRYRARRVNAPALRATVLVVVVLTVIIFGGTTARMLEILGIRTGVVEEIESDDEFDIEVTHGGTYYKRSDTGLGYTPRRTDSTIPLDGIQRAGLGDRTGSYSSGNNRRPSPPPSTRGHGRMYSNAYSSKDARDRSSTATLLGNGAGVHSDSSAASEDEFGLRAVGRGRGASEPDQVDSFDLDIDDGASDDDLPPSAPTAASRMRRSPSQAQNLMPSQATPSSGASPARRETGLSAREALRDLFSGGPSGDHAAWFRQLDEDFIKPRLLLDQSNHKGPGAV</sequence>
<feature type="transmembrane region" description="Helical" evidence="11">
    <location>
        <begin position="164"/>
        <end position="188"/>
    </location>
</feature>
<dbReference type="Gene3D" id="6.10.140.1330">
    <property type="match status" value="1"/>
</dbReference>
<dbReference type="GO" id="GO:0005769">
    <property type="term" value="C:early endosome"/>
    <property type="evidence" value="ECO:0007669"/>
    <property type="project" value="TreeGrafter"/>
</dbReference>
<dbReference type="STRING" id="1392255.A0A2I1CGS6"/>
<comment type="subcellular location">
    <subcellularLocation>
        <location evidence="1">Membrane</location>
        <topology evidence="1">Multi-pass membrane protein</topology>
    </subcellularLocation>
</comment>
<evidence type="ECO:0000256" key="6">
    <source>
        <dbReference type="ARBA" id="ARBA00023065"/>
    </source>
</evidence>
<dbReference type="GO" id="GO:0005770">
    <property type="term" value="C:late endosome"/>
    <property type="evidence" value="ECO:0007669"/>
    <property type="project" value="TreeGrafter"/>
</dbReference>
<evidence type="ECO:0000256" key="7">
    <source>
        <dbReference type="ARBA" id="ARBA00023136"/>
    </source>
</evidence>
<evidence type="ECO:0000256" key="2">
    <source>
        <dbReference type="ARBA" id="ARBA00022448"/>
    </source>
</evidence>
<dbReference type="GO" id="GO:0007035">
    <property type="term" value="P:vacuolar acidification"/>
    <property type="evidence" value="ECO:0007669"/>
    <property type="project" value="TreeGrafter"/>
</dbReference>
<dbReference type="Pfam" id="PF00999">
    <property type="entry name" value="Na_H_Exchanger"/>
    <property type="match status" value="1"/>
</dbReference>
<dbReference type="GeneID" id="36533910"/>
<evidence type="ECO:0000256" key="4">
    <source>
        <dbReference type="ARBA" id="ARBA00022989"/>
    </source>
</evidence>
<feature type="transmembrane region" description="Helical" evidence="11">
    <location>
        <begin position="130"/>
        <end position="152"/>
    </location>
</feature>
<feature type="region of interest" description="Disordered" evidence="10">
    <location>
        <begin position="456"/>
        <end position="620"/>
    </location>
</feature>
<evidence type="ECO:0000259" key="12">
    <source>
        <dbReference type="Pfam" id="PF00999"/>
    </source>
</evidence>
<feature type="transmembrane region" description="Helical" evidence="11">
    <location>
        <begin position="356"/>
        <end position="375"/>
    </location>
</feature>
<feature type="transmembrane region" description="Helical" evidence="11">
    <location>
        <begin position="99"/>
        <end position="118"/>
    </location>
</feature>
<dbReference type="InterPro" id="IPR006153">
    <property type="entry name" value="Cation/H_exchanger_TM"/>
</dbReference>